<dbReference type="RefSeq" id="WP_132285338.1">
    <property type="nucleotide sequence ID" value="NZ_SKBM01000004.1"/>
</dbReference>
<dbReference type="Pfam" id="PF14534">
    <property type="entry name" value="DUF4440"/>
    <property type="match status" value="1"/>
</dbReference>
<reference evidence="3 4" key="1">
    <citation type="submission" date="2019-03" db="EMBL/GenBank/DDBJ databases">
        <title>Paracraurococcus aquatilis NE82 genome sequence.</title>
        <authorList>
            <person name="Zhao Y."/>
            <person name="Du Z."/>
        </authorList>
    </citation>
    <scope>NUCLEOTIDE SEQUENCE [LARGE SCALE GENOMIC DNA]</scope>
    <source>
        <strain evidence="3 4">NE82</strain>
    </source>
</reference>
<dbReference type="EMBL" id="SKBM01000004">
    <property type="protein sequence ID" value="TCZ64793.1"/>
    <property type="molecule type" value="Genomic_DNA"/>
</dbReference>
<protein>
    <submittedName>
        <fullName evidence="3">Nuclear transport factor 2 family protein</fullName>
    </submittedName>
</protein>
<keyword evidence="4" id="KW-1185">Reference proteome</keyword>
<dbReference type="InterPro" id="IPR027843">
    <property type="entry name" value="DUF4440"/>
</dbReference>
<dbReference type="InterPro" id="IPR032710">
    <property type="entry name" value="NTF2-like_dom_sf"/>
</dbReference>
<feature type="chain" id="PRO_5020921332" evidence="1">
    <location>
        <begin position="29"/>
        <end position="150"/>
    </location>
</feature>
<proteinExistence type="predicted"/>
<dbReference type="Gene3D" id="3.10.450.50">
    <property type="match status" value="1"/>
</dbReference>
<evidence type="ECO:0000259" key="2">
    <source>
        <dbReference type="Pfam" id="PF14534"/>
    </source>
</evidence>
<dbReference type="AlphaFoldDB" id="A0A4R4DT69"/>
<feature type="domain" description="DUF4440" evidence="2">
    <location>
        <begin position="36"/>
        <end position="142"/>
    </location>
</feature>
<sequence>MLRRDLVLAVAGATALGSLLPSIAPAQAQAGEAQAVAQAVEALRKAMVDVDRPALEALTADRLSYGHSAGRIENKAEFVDAIVSRKSPFRFIRLSDQTVSIDGGNAIVRHVFDAENVNPGGVSTAHIGVLQVWTRQGGDWRLLARQAFRL</sequence>
<dbReference type="OrthoDB" id="5383110at2"/>
<feature type="signal peptide" evidence="1">
    <location>
        <begin position="1"/>
        <end position="28"/>
    </location>
</feature>
<keyword evidence="1" id="KW-0732">Signal</keyword>
<accession>A0A4R4DT69</accession>
<name>A0A4R4DT69_9PROT</name>
<organism evidence="3 4">
    <name type="scientific">Roseicella aquatilis</name>
    <dbReference type="NCBI Taxonomy" id="2527868"/>
    <lineage>
        <taxon>Bacteria</taxon>
        <taxon>Pseudomonadati</taxon>
        <taxon>Pseudomonadota</taxon>
        <taxon>Alphaproteobacteria</taxon>
        <taxon>Acetobacterales</taxon>
        <taxon>Roseomonadaceae</taxon>
        <taxon>Roseicella</taxon>
    </lineage>
</organism>
<gene>
    <name evidence="3" type="ORF">EXY23_05280</name>
</gene>
<dbReference type="SUPFAM" id="SSF54427">
    <property type="entry name" value="NTF2-like"/>
    <property type="match status" value="1"/>
</dbReference>
<evidence type="ECO:0000256" key="1">
    <source>
        <dbReference type="SAM" id="SignalP"/>
    </source>
</evidence>
<comment type="caution">
    <text evidence="3">The sequence shown here is derived from an EMBL/GenBank/DDBJ whole genome shotgun (WGS) entry which is preliminary data.</text>
</comment>
<evidence type="ECO:0000313" key="4">
    <source>
        <dbReference type="Proteomes" id="UP000295023"/>
    </source>
</evidence>
<dbReference type="Proteomes" id="UP000295023">
    <property type="component" value="Unassembled WGS sequence"/>
</dbReference>
<evidence type="ECO:0000313" key="3">
    <source>
        <dbReference type="EMBL" id="TCZ64793.1"/>
    </source>
</evidence>